<evidence type="ECO:0000256" key="1">
    <source>
        <dbReference type="ARBA" id="ARBA00011073"/>
    </source>
</evidence>
<feature type="domain" description="Peptidase C-terminal archaeal/bacterial" evidence="8">
    <location>
        <begin position="546"/>
        <end position="613"/>
    </location>
</feature>
<evidence type="ECO:0000313" key="10">
    <source>
        <dbReference type="Proteomes" id="UP001566331"/>
    </source>
</evidence>
<dbReference type="EC" id="3.4.-.-" evidence="9"/>
<reference evidence="9 10" key="1">
    <citation type="submission" date="2024-07" db="EMBL/GenBank/DDBJ databases">
        <title>Luteimonas salilacus sp. nov., isolated from the shore soil of Salt Lake in Tibet of China.</title>
        <authorList>
            <person name="Zhang X."/>
            <person name="Li A."/>
        </authorList>
    </citation>
    <scope>NUCLEOTIDE SEQUENCE [LARGE SCALE GENOMIC DNA]</scope>
    <source>
        <strain evidence="9 10">B3-2-R+30</strain>
    </source>
</reference>
<dbReference type="InterPro" id="IPR022398">
    <property type="entry name" value="Peptidase_S8_His-AS"/>
</dbReference>
<dbReference type="InterPro" id="IPR000209">
    <property type="entry name" value="Peptidase_S8/S53_dom"/>
</dbReference>
<keyword evidence="6" id="KW-0732">Signal</keyword>
<feature type="active site" description="Charge relay system" evidence="5">
    <location>
        <position position="450"/>
    </location>
</feature>
<accession>A0ABV4HPQ3</accession>
<dbReference type="EMBL" id="JBFWIC010000009">
    <property type="protein sequence ID" value="MEZ0474715.1"/>
    <property type="molecule type" value="Genomic_DNA"/>
</dbReference>
<evidence type="ECO:0000256" key="5">
    <source>
        <dbReference type="PROSITE-ProRule" id="PRU01240"/>
    </source>
</evidence>
<dbReference type="Pfam" id="PF04151">
    <property type="entry name" value="PPC"/>
    <property type="match status" value="1"/>
</dbReference>
<feature type="chain" id="PRO_5047419342" evidence="6">
    <location>
        <begin position="22"/>
        <end position="627"/>
    </location>
</feature>
<dbReference type="InterPro" id="IPR036852">
    <property type="entry name" value="Peptidase_S8/S53_dom_sf"/>
</dbReference>
<feature type="domain" description="Peptidase S8/S53" evidence="7">
    <location>
        <begin position="185"/>
        <end position="488"/>
    </location>
</feature>
<dbReference type="PROSITE" id="PS00137">
    <property type="entry name" value="SUBTILASE_HIS"/>
    <property type="match status" value="1"/>
</dbReference>
<feature type="signal peptide" evidence="6">
    <location>
        <begin position="1"/>
        <end position="21"/>
    </location>
</feature>
<evidence type="ECO:0000259" key="7">
    <source>
        <dbReference type="Pfam" id="PF00082"/>
    </source>
</evidence>
<evidence type="ECO:0000256" key="6">
    <source>
        <dbReference type="SAM" id="SignalP"/>
    </source>
</evidence>
<dbReference type="PROSITE" id="PS51892">
    <property type="entry name" value="SUBTILASE"/>
    <property type="match status" value="1"/>
</dbReference>
<proteinExistence type="inferred from homology"/>
<evidence type="ECO:0000256" key="2">
    <source>
        <dbReference type="ARBA" id="ARBA00022670"/>
    </source>
</evidence>
<keyword evidence="3 5" id="KW-0378">Hydrolase</keyword>
<dbReference type="InterPro" id="IPR023828">
    <property type="entry name" value="Peptidase_S8_Ser-AS"/>
</dbReference>
<dbReference type="RefSeq" id="WP_370565510.1">
    <property type="nucleotide sequence ID" value="NZ_JBFWIB010000018.1"/>
</dbReference>
<dbReference type="PRINTS" id="PR00723">
    <property type="entry name" value="SUBTILISIN"/>
</dbReference>
<dbReference type="PANTHER" id="PTHR43806:SF11">
    <property type="entry name" value="CEREVISIN-RELATED"/>
    <property type="match status" value="1"/>
</dbReference>
<evidence type="ECO:0000313" key="9">
    <source>
        <dbReference type="EMBL" id="MEZ0474715.1"/>
    </source>
</evidence>
<dbReference type="PANTHER" id="PTHR43806">
    <property type="entry name" value="PEPTIDASE S8"/>
    <property type="match status" value="1"/>
</dbReference>
<dbReference type="GO" id="GO:0016787">
    <property type="term" value="F:hydrolase activity"/>
    <property type="evidence" value="ECO:0007669"/>
    <property type="project" value="UniProtKB-KW"/>
</dbReference>
<evidence type="ECO:0000256" key="4">
    <source>
        <dbReference type="ARBA" id="ARBA00022825"/>
    </source>
</evidence>
<dbReference type="Pfam" id="PF00082">
    <property type="entry name" value="Peptidase_S8"/>
    <property type="match status" value="1"/>
</dbReference>
<dbReference type="InterPro" id="IPR015500">
    <property type="entry name" value="Peptidase_S8_subtilisin-rel"/>
</dbReference>
<sequence>MHMLLRTFAGLALGAAAAASAFGGDRPAVDRAQASPRALGATVKIAPPPRQRPPQRARFSRFIVQYRDAGRGAPAPTAALGRINTAAADVGLAAAGTAALRLRHVRRNALGGDVVASSRSLDAVEAERFLARLRLDPEVAYAQPDYLKTALDTVPDDPRYADLQWDLHHPVGGVNAPQAWDVSSGEGVVVAVIDTGYVEHVDLSANLVPGYDFISWYGQQIGGETYPDIAGDGDGRDADARDPGDWTDQSMIAWCGAISPSSWHGSHVAGTVSAVTNNGRGIAGLAHGARVQPVRVMGHCGGLTSDIVDAIVWASGGQVDGVPANATPAEVLNLSLGSNNACSADPATQAAIDDALGRGVSVVVAAGNSGQDAANHSPASCAGVITVAATDVNGAIAYYSNFGHNVSLAAPGGGAQPDDTGWIWSTGNSGQTMPVASPEGDVLIGQAGTSMSAPHVAATVALMQSAAVAAGHPPLTPAQVKAVLKGTTRPFGFAPPANRPIGTGIVDAASATAAAAEGFDESDLALPLTDRVPVTGGSGEAAEDLLFKVTVPAGARSLTLRSYGGVGDVDLFVARERVPTDKDYDRASRHAGNSESATIAAPAAGTWFLRLRSGVPYRGVSVLAVVQ</sequence>
<dbReference type="CDD" id="cd07496">
    <property type="entry name" value="Peptidases_S8_13"/>
    <property type="match status" value="1"/>
</dbReference>
<dbReference type="InterPro" id="IPR050131">
    <property type="entry name" value="Peptidase_S8_subtilisin-like"/>
</dbReference>
<dbReference type="PROSITE" id="PS00138">
    <property type="entry name" value="SUBTILASE_SER"/>
    <property type="match status" value="1"/>
</dbReference>
<dbReference type="Gene3D" id="3.40.50.200">
    <property type="entry name" value="Peptidase S8/S53 domain"/>
    <property type="match status" value="1"/>
</dbReference>
<dbReference type="InterPro" id="IPR034176">
    <property type="entry name" value="Peptidases_S8_13"/>
</dbReference>
<dbReference type="InterPro" id="IPR007280">
    <property type="entry name" value="Peptidase_C_arc/bac"/>
</dbReference>
<dbReference type="Proteomes" id="UP001566331">
    <property type="component" value="Unassembled WGS sequence"/>
</dbReference>
<keyword evidence="4 5" id="KW-0720">Serine protease</keyword>
<protein>
    <submittedName>
        <fullName evidence="9">S8 family peptidase</fullName>
        <ecNumber evidence="9">3.4.-.-</ecNumber>
    </submittedName>
</protein>
<keyword evidence="2 5" id="KW-0645">Protease</keyword>
<feature type="active site" description="Charge relay system" evidence="5">
    <location>
        <position position="194"/>
    </location>
</feature>
<evidence type="ECO:0000259" key="8">
    <source>
        <dbReference type="Pfam" id="PF04151"/>
    </source>
</evidence>
<keyword evidence="10" id="KW-1185">Reference proteome</keyword>
<dbReference type="SUPFAM" id="SSF52743">
    <property type="entry name" value="Subtilisin-like"/>
    <property type="match status" value="1"/>
</dbReference>
<comment type="similarity">
    <text evidence="1 5">Belongs to the peptidase S8 family.</text>
</comment>
<comment type="caution">
    <text evidence="9">The sequence shown here is derived from an EMBL/GenBank/DDBJ whole genome shotgun (WGS) entry which is preliminary data.</text>
</comment>
<organism evidence="9 10">
    <name type="scientific">Luteimonas salinilitoris</name>
    <dbReference type="NCBI Taxonomy" id="3237697"/>
    <lineage>
        <taxon>Bacteria</taxon>
        <taxon>Pseudomonadati</taxon>
        <taxon>Pseudomonadota</taxon>
        <taxon>Gammaproteobacteria</taxon>
        <taxon>Lysobacterales</taxon>
        <taxon>Lysobacteraceae</taxon>
        <taxon>Luteimonas</taxon>
    </lineage>
</organism>
<dbReference type="Gene3D" id="2.60.120.380">
    <property type="match status" value="1"/>
</dbReference>
<feature type="active site" description="Charge relay system" evidence="5">
    <location>
        <position position="264"/>
    </location>
</feature>
<gene>
    <name evidence="9" type="ORF">AB6713_08800</name>
</gene>
<evidence type="ECO:0000256" key="3">
    <source>
        <dbReference type="ARBA" id="ARBA00022801"/>
    </source>
</evidence>
<name>A0ABV4HPQ3_9GAMM</name>